<dbReference type="EMBL" id="KF860707">
    <property type="protein sequence ID" value="AIW62616.1"/>
    <property type="molecule type" value="mRNA"/>
</dbReference>
<organism evidence="1">
    <name type="scientific">Scytodes thoracica</name>
    <name type="common">Spitting spider</name>
    <name type="synonym">Aranea thoracica</name>
    <dbReference type="NCBI Taxonomy" id="1112478"/>
    <lineage>
        <taxon>Eukaryota</taxon>
        <taxon>Metazoa</taxon>
        <taxon>Ecdysozoa</taxon>
        <taxon>Arthropoda</taxon>
        <taxon>Chelicerata</taxon>
        <taxon>Arachnida</taxon>
        <taxon>Araneae</taxon>
        <taxon>Araneomorphae</taxon>
        <taxon>Haplogynae</taxon>
        <taxon>Scytodoidea</taxon>
        <taxon>Scytodidae</taxon>
        <taxon>Scytodes</taxon>
    </lineage>
</organism>
<name>A0A0A0VA26_SCYTH</name>
<protein>
    <submittedName>
        <fullName evidence="1">Uncharacterized protein</fullName>
    </submittedName>
</protein>
<dbReference type="AlphaFoldDB" id="A0A0A0VA26"/>
<sequence>MLKGSVTWPHLLLLKVSFELDSFNNIRGVMALSLPYGT</sequence>
<reference evidence="1" key="2">
    <citation type="journal article" date="2014" name="J. Proteome Res.">
        <title>Spit and venom from scytodes spiders: a diverse and distinct cocktail.</title>
        <authorList>
            <person name="Zobel-Thropp P.A."/>
            <person name="Correa S.M."/>
            <person name="Garb J.E."/>
            <person name="Binford G.J."/>
        </authorList>
    </citation>
    <scope>NUCLEOTIDE SEQUENCE</scope>
    <source>
        <tissue evidence="1">Venom gland</tissue>
    </source>
</reference>
<accession>A0A0A0VA26</accession>
<proteinExistence type="evidence at transcript level"/>
<evidence type="ECO:0000313" key="1">
    <source>
        <dbReference type="EMBL" id="AIW62616.1"/>
    </source>
</evidence>
<reference evidence="1" key="1">
    <citation type="submission" date="2013-11" db="EMBL/GenBank/DDBJ databases">
        <authorList>
            <person name="Thropp P.A."/>
            <person name="Correa S.M."/>
            <person name="Garb J.E."/>
            <person name="Binford G.J."/>
        </authorList>
    </citation>
    <scope>NUCLEOTIDE SEQUENCE</scope>
    <source>
        <tissue evidence="1">Venom gland</tissue>
    </source>
</reference>